<dbReference type="OrthoDB" id="34166at2"/>
<dbReference type="EMBL" id="QAON01000008">
    <property type="protein sequence ID" value="PTQ89200.1"/>
    <property type="molecule type" value="Genomic_DNA"/>
</dbReference>
<dbReference type="SUPFAM" id="SSF48613">
    <property type="entry name" value="Heme oxygenase-like"/>
    <property type="match status" value="1"/>
</dbReference>
<dbReference type="RefSeq" id="WP_107865839.1">
    <property type="nucleotide sequence ID" value="NZ_QAON01000008.1"/>
</dbReference>
<dbReference type="Proteomes" id="UP000244223">
    <property type="component" value="Unassembled WGS sequence"/>
</dbReference>
<evidence type="ECO:0000313" key="2">
    <source>
        <dbReference type="Proteomes" id="UP000244223"/>
    </source>
</evidence>
<dbReference type="Gene3D" id="1.20.910.10">
    <property type="entry name" value="Heme oxygenase-like"/>
    <property type="match status" value="1"/>
</dbReference>
<gene>
    <name evidence="1" type="ORF">C8N29_10881</name>
</gene>
<dbReference type="AlphaFoldDB" id="A0A2T5IYX3"/>
<name>A0A2T5IYX3_9GAMM</name>
<accession>A0A2T5IYX3</accession>
<sequence length="238" mass="27123">MKTHLEIVPLSGWSAEFWQTLTPLKNQIASHPLFVDMTAGHLSLKGFRHALLNFYPLIANFPAYMALNLAKTTHLQNNAIQATRTWLIHNIKTEERHLQWYRDWALSFGVSLHELEQVTPPPAMNAINHFLWHINQRGSVADSLAATNLAIEWATGEWSSQVFAGISTYAQQNISINPRTIAWLKAHAHYDDLHPYEAMELIRQLCLEDCLAQKSALNTAIEGMHYYLMALDDCYQSA</sequence>
<organism evidence="1 2">
    <name type="scientific">Agitococcus lubricus</name>
    <dbReference type="NCBI Taxonomy" id="1077255"/>
    <lineage>
        <taxon>Bacteria</taxon>
        <taxon>Pseudomonadati</taxon>
        <taxon>Pseudomonadota</taxon>
        <taxon>Gammaproteobacteria</taxon>
        <taxon>Moraxellales</taxon>
        <taxon>Moraxellaceae</taxon>
        <taxon>Agitococcus</taxon>
    </lineage>
</organism>
<dbReference type="Pfam" id="PF14518">
    <property type="entry name" value="Haem_oxygenas_2"/>
    <property type="match status" value="1"/>
</dbReference>
<protein>
    <submittedName>
        <fullName evidence="1">Pyrroloquinoline quinone (PQQ) biosynthesis protein C</fullName>
    </submittedName>
</protein>
<comment type="caution">
    <text evidence="1">The sequence shown here is derived from an EMBL/GenBank/DDBJ whole genome shotgun (WGS) entry which is preliminary data.</text>
</comment>
<proteinExistence type="predicted"/>
<keyword evidence="2" id="KW-1185">Reference proteome</keyword>
<dbReference type="InterPro" id="IPR016084">
    <property type="entry name" value="Haem_Oase-like_multi-hlx"/>
</dbReference>
<reference evidence="1 2" key="1">
    <citation type="submission" date="2018-04" db="EMBL/GenBank/DDBJ databases">
        <title>Genomic Encyclopedia of Archaeal and Bacterial Type Strains, Phase II (KMG-II): from individual species to whole genera.</title>
        <authorList>
            <person name="Goeker M."/>
        </authorList>
    </citation>
    <scope>NUCLEOTIDE SEQUENCE [LARGE SCALE GENOMIC DNA]</scope>
    <source>
        <strain evidence="1 2">DSM 5822</strain>
    </source>
</reference>
<evidence type="ECO:0000313" key="1">
    <source>
        <dbReference type="EMBL" id="PTQ89200.1"/>
    </source>
</evidence>